<proteinExistence type="predicted"/>
<name>A0A8J6XZM1_9BACT</name>
<reference evidence="4 5" key="1">
    <citation type="submission" date="2020-08" db="EMBL/GenBank/DDBJ databases">
        <title>Acidobacteriota in marine sediments use diverse sulfur dissimilation pathways.</title>
        <authorList>
            <person name="Wasmund K."/>
        </authorList>
    </citation>
    <scope>NUCLEOTIDE SEQUENCE [LARGE SCALE GENOMIC DNA]</scope>
    <source>
        <strain evidence="4">MAG AM4</strain>
    </source>
</reference>
<dbReference type="PANTHER" id="PTHR43265">
    <property type="entry name" value="ESTERASE ESTD"/>
    <property type="match status" value="1"/>
</dbReference>
<gene>
    <name evidence="4" type="ORF">IFK94_04450</name>
</gene>
<dbReference type="InterPro" id="IPR029058">
    <property type="entry name" value="AB_hydrolase_fold"/>
</dbReference>
<organism evidence="4 5">
    <name type="scientific">Candidatus Polarisedimenticola svalbardensis</name>
    <dbReference type="NCBI Taxonomy" id="2886004"/>
    <lineage>
        <taxon>Bacteria</taxon>
        <taxon>Pseudomonadati</taxon>
        <taxon>Acidobacteriota</taxon>
        <taxon>Candidatus Polarisedimenticolia</taxon>
        <taxon>Candidatus Polarisedimenticolales</taxon>
        <taxon>Candidatus Polarisedimenticolaceae</taxon>
        <taxon>Candidatus Polarisedimenticola</taxon>
    </lineage>
</organism>
<dbReference type="AlphaFoldDB" id="A0A8J6XZM1"/>
<feature type="chain" id="PRO_5035282122" evidence="2">
    <location>
        <begin position="21"/>
        <end position="581"/>
    </location>
</feature>
<feature type="domain" description="Serine aminopeptidase S33" evidence="3">
    <location>
        <begin position="307"/>
        <end position="437"/>
    </location>
</feature>
<dbReference type="EMBL" id="JACXWD010000009">
    <property type="protein sequence ID" value="MBD3867358.1"/>
    <property type="molecule type" value="Genomic_DNA"/>
</dbReference>
<comment type="caution">
    <text evidence="4">The sequence shown here is derived from an EMBL/GenBank/DDBJ whole genome shotgun (WGS) entry which is preliminary data.</text>
</comment>
<dbReference type="Proteomes" id="UP000648239">
    <property type="component" value="Unassembled WGS sequence"/>
</dbReference>
<dbReference type="Gene3D" id="3.10.450.590">
    <property type="match status" value="1"/>
</dbReference>
<dbReference type="GO" id="GO:0004252">
    <property type="term" value="F:serine-type endopeptidase activity"/>
    <property type="evidence" value="ECO:0007669"/>
    <property type="project" value="InterPro"/>
</dbReference>
<keyword evidence="1 4" id="KW-0378">Hydrolase</keyword>
<evidence type="ECO:0000256" key="2">
    <source>
        <dbReference type="SAM" id="SignalP"/>
    </source>
</evidence>
<evidence type="ECO:0000313" key="4">
    <source>
        <dbReference type="EMBL" id="MBD3867358.1"/>
    </source>
</evidence>
<evidence type="ECO:0000259" key="3">
    <source>
        <dbReference type="Pfam" id="PF12146"/>
    </source>
</evidence>
<dbReference type="PANTHER" id="PTHR43265:SF1">
    <property type="entry name" value="ESTERASE ESTD"/>
    <property type="match status" value="1"/>
</dbReference>
<evidence type="ECO:0000313" key="5">
    <source>
        <dbReference type="Proteomes" id="UP000648239"/>
    </source>
</evidence>
<dbReference type="InterPro" id="IPR022742">
    <property type="entry name" value="Hydrolase_4"/>
</dbReference>
<dbReference type="Pfam" id="PF12146">
    <property type="entry name" value="Hydrolase_4"/>
    <property type="match status" value="1"/>
</dbReference>
<dbReference type="InterPro" id="IPR053145">
    <property type="entry name" value="AB_hydrolase_Est10"/>
</dbReference>
<dbReference type="PROSITE" id="PS00708">
    <property type="entry name" value="PRO_ENDOPEP_SER"/>
    <property type="match status" value="1"/>
</dbReference>
<evidence type="ECO:0000256" key="1">
    <source>
        <dbReference type="ARBA" id="ARBA00022801"/>
    </source>
</evidence>
<feature type="signal peptide" evidence="2">
    <location>
        <begin position="1"/>
        <end position="20"/>
    </location>
</feature>
<sequence>MRKLSILLPILLILCLPMMAGETDPMAEKAKAFGQSFIDGNHAAMDEMMAPEMQEAMTEAVTADIRKQMLGEGAFKSLGEPWLEEVSEGYRRYRVPLHLDGVSYDMRIVFASEGLVAGFFRTTHTEPTKDKVAKKQKEAPDYLGHWEGDIVIPGGKLGVLVDLKYSDGYWSGSIDIPMQGAKGLVLNGFEILEDGGIKFSIADVPGNPTFNGTLADGTLKGSFVQAGAEMSFELKRGEAPPAKRPQTPKAPYPYLEEEVTFENGDVTLAGTLTVPEGDGPFPAVALVSGSGPQDRNEEIFEHKPFMVLADHLTRAGIAVLRYDDRGTGESSGMFGTATSESFMTDALAAIRFLSEDGRIHKKKIGIAGHSEGGLIAPMAAARSKDVAFIVIMAGPGVPGKEILVRQVGLLTKAAGVDDDTITSIQSGQQKALDLVTADADMDTIRAQIKKLVETQMGEGADGLEQAVDKSMAELTSPWFRYFLGYDPRPDLRKLKKIPVLALNGEKDLQVDPKQNLPEIEKALKKAKNKDVTIVELPSLNHLFQTADSGAVSEYYTIEETMSPAALDLIRDWIVERFGPKS</sequence>
<dbReference type="SUPFAM" id="SSF53474">
    <property type="entry name" value="alpha/beta-Hydrolases"/>
    <property type="match status" value="1"/>
</dbReference>
<accession>A0A8J6XZM1</accession>
<dbReference type="GO" id="GO:0006508">
    <property type="term" value="P:proteolysis"/>
    <property type="evidence" value="ECO:0007669"/>
    <property type="project" value="InterPro"/>
</dbReference>
<dbReference type="InterPro" id="IPR002471">
    <property type="entry name" value="Pept_S9_AS"/>
</dbReference>
<protein>
    <submittedName>
        <fullName evidence="4">Alpha/beta fold hydrolase</fullName>
    </submittedName>
</protein>
<keyword evidence="2" id="KW-0732">Signal</keyword>
<dbReference type="GO" id="GO:0052689">
    <property type="term" value="F:carboxylic ester hydrolase activity"/>
    <property type="evidence" value="ECO:0007669"/>
    <property type="project" value="TreeGrafter"/>
</dbReference>
<dbReference type="Gene3D" id="3.40.50.1820">
    <property type="entry name" value="alpha/beta hydrolase"/>
    <property type="match status" value="1"/>
</dbReference>